<reference evidence="2" key="2">
    <citation type="submission" date="2020-08" db="EMBL/GenBank/DDBJ databases">
        <title>Plant Genome Project.</title>
        <authorList>
            <person name="Zhang R.-G."/>
        </authorList>
    </citation>
    <scope>NUCLEOTIDE SEQUENCE</scope>
    <source>
        <strain evidence="2">Huo1</strain>
        <tissue evidence="2">Leaf</tissue>
    </source>
</reference>
<dbReference type="Proteomes" id="UP000298416">
    <property type="component" value="Unassembled WGS sequence"/>
</dbReference>
<reference evidence="2" key="1">
    <citation type="submission" date="2018-01" db="EMBL/GenBank/DDBJ databases">
        <authorList>
            <person name="Mao J.F."/>
        </authorList>
    </citation>
    <scope>NUCLEOTIDE SEQUENCE</scope>
    <source>
        <strain evidence="2">Huo1</strain>
        <tissue evidence="2">Leaf</tissue>
    </source>
</reference>
<dbReference type="AlphaFoldDB" id="A0A8X8WME4"/>
<dbReference type="GO" id="GO:0030136">
    <property type="term" value="C:clathrin-coated vesicle"/>
    <property type="evidence" value="ECO:0007669"/>
    <property type="project" value="InterPro"/>
</dbReference>
<dbReference type="InterPro" id="IPR011417">
    <property type="entry name" value="ANTH_dom"/>
</dbReference>
<dbReference type="GO" id="GO:0006900">
    <property type="term" value="P:vesicle budding from membrane"/>
    <property type="evidence" value="ECO:0007669"/>
    <property type="project" value="TreeGrafter"/>
</dbReference>
<evidence type="ECO:0000313" key="3">
    <source>
        <dbReference type="Proteomes" id="UP000298416"/>
    </source>
</evidence>
<protein>
    <recommendedName>
        <fullName evidence="1">AP180 N-terminal homology (ANTH) domain-containing protein</fullName>
    </recommendedName>
</protein>
<proteinExistence type="predicted"/>
<evidence type="ECO:0000313" key="2">
    <source>
        <dbReference type="EMBL" id="KAG6396783.1"/>
    </source>
</evidence>
<dbReference type="InterPro" id="IPR014712">
    <property type="entry name" value="ANTH_dom_sf"/>
</dbReference>
<comment type="caution">
    <text evidence="2">The sequence shown here is derived from an EMBL/GenBank/DDBJ whole genome shotgun (WGS) entry which is preliminary data.</text>
</comment>
<dbReference type="SUPFAM" id="SSF89009">
    <property type="entry name" value="GAT-like domain"/>
    <property type="match status" value="1"/>
</dbReference>
<dbReference type="InterPro" id="IPR045192">
    <property type="entry name" value="AP180-like"/>
</dbReference>
<evidence type="ECO:0000259" key="1">
    <source>
        <dbReference type="Pfam" id="PF07651"/>
    </source>
</evidence>
<dbReference type="GO" id="GO:0005905">
    <property type="term" value="C:clathrin-coated pit"/>
    <property type="evidence" value="ECO:0007669"/>
    <property type="project" value="TreeGrafter"/>
</dbReference>
<name>A0A8X8WME4_SALSN</name>
<dbReference type="Gene3D" id="1.20.58.150">
    <property type="entry name" value="ANTH domain"/>
    <property type="match status" value="1"/>
</dbReference>
<dbReference type="PANTHER" id="PTHR22951">
    <property type="entry name" value="CLATHRIN ASSEMBLY PROTEIN"/>
    <property type="match status" value="1"/>
</dbReference>
<dbReference type="PANTHER" id="PTHR22951:SF22">
    <property type="entry name" value="ENTH DOMAIN-CONTAINING PROTEIN"/>
    <property type="match status" value="1"/>
</dbReference>
<dbReference type="GO" id="GO:0005546">
    <property type="term" value="F:phosphatidylinositol-4,5-bisphosphate binding"/>
    <property type="evidence" value="ECO:0007669"/>
    <property type="project" value="TreeGrafter"/>
</dbReference>
<dbReference type="Pfam" id="PF07651">
    <property type="entry name" value="ANTH"/>
    <property type="match status" value="1"/>
</dbReference>
<keyword evidence="3" id="KW-1185">Reference proteome</keyword>
<feature type="domain" description="AP180 N-terminal homology (ANTH)" evidence="1">
    <location>
        <begin position="1"/>
        <end position="87"/>
    </location>
</feature>
<dbReference type="EMBL" id="PNBA02000016">
    <property type="protein sequence ID" value="KAG6396783.1"/>
    <property type="molecule type" value="Genomic_DNA"/>
</dbReference>
<dbReference type="GO" id="GO:0072583">
    <property type="term" value="P:clathrin-dependent endocytosis"/>
    <property type="evidence" value="ECO:0007669"/>
    <property type="project" value="InterPro"/>
</dbReference>
<gene>
    <name evidence="2" type="ORF">SASPL_142940</name>
</gene>
<accession>A0A8X8WME4</accession>
<dbReference type="GO" id="GO:0032050">
    <property type="term" value="F:clathrin heavy chain binding"/>
    <property type="evidence" value="ECO:0007669"/>
    <property type="project" value="TreeGrafter"/>
</dbReference>
<dbReference type="GO" id="GO:0000149">
    <property type="term" value="F:SNARE binding"/>
    <property type="evidence" value="ECO:0007669"/>
    <property type="project" value="TreeGrafter"/>
</dbReference>
<dbReference type="GO" id="GO:0048268">
    <property type="term" value="P:clathrin coat assembly"/>
    <property type="evidence" value="ECO:0007669"/>
    <property type="project" value="InterPro"/>
</dbReference>
<organism evidence="2">
    <name type="scientific">Salvia splendens</name>
    <name type="common">Scarlet sage</name>
    <dbReference type="NCBI Taxonomy" id="180675"/>
    <lineage>
        <taxon>Eukaryota</taxon>
        <taxon>Viridiplantae</taxon>
        <taxon>Streptophyta</taxon>
        <taxon>Embryophyta</taxon>
        <taxon>Tracheophyta</taxon>
        <taxon>Spermatophyta</taxon>
        <taxon>Magnoliopsida</taxon>
        <taxon>eudicotyledons</taxon>
        <taxon>Gunneridae</taxon>
        <taxon>Pentapetalae</taxon>
        <taxon>asterids</taxon>
        <taxon>lamiids</taxon>
        <taxon>Lamiales</taxon>
        <taxon>Lamiaceae</taxon>
        <taxon>Nepetoideae</taxon>
        <taxon>Mentheae</taxon>
        <taxon>Salviinae</taxon>
        <taxon>Salvia</taxon>
        <taxon>Salvia subgen. Calosphace</taxon>
        <taxon>core Calosphace</taxon>
    </lineage>
</organism>
<dbReference type="GO" id="GO:0005545">
    <property type="term" value="F:1-phosphatidylinositol binding"/>
    <property type="evidence" value="ECO:0007669"/>
    <property type="project" value="InterPro"/>
</dbReference>
<sequence length="185" mass="21389">MKHVIRDSIWRYEAFAAEIVKVLENLNRMPYWSCVAAIEICRKAAVLAEELSRFHDWCKGMGYCGSYEYPYIDRIPAIQIRELEDFLDGMWQLTDPSSGGGEGEEVEPLMKWGDDQEIGEGWEELLEASIDSSNACWGQKEIYNPYGFQTPNPFNMMNYVSCPNTPLQNHHLWLEEAHHAYITCP</sequence>